<proteinExistence type="predicted"/>
<dbReference type="GO" id="GO:0006406">
    <property type="term" value="P:mRNA export from nucleus"/>
    <property type="evidence" value="ECO:0007669"/>
    <property type="project" value="TreeGrafter"/>
</dbReference>
<protein>
    <recommendedName>
        <fullName evidence="4">RRM domain-containing protein</fullName>
    </recommendedName>
</protein>
<feature type="compositionally biased region" description="Low complexity" evidence="3">
    <location>
        <begin position="346"/>
        <end position="355"/>
    </location>
</feature>
<dbReference type="GO" id="GO:0003729">
    <property type="term" value="F:mRNA binding"/>
    <property type="evidence" value="ECO:0007669"/>
    <property type="project" value="TreeGrafter"/>
</dbReference>
<dbReference type="InterPro" id="IPR025715">
    <property type="entry name" value="FoP_C"/>
</dbReference>
<feature type="compositionally biased region" description="Basic and acidic residues" evidence="3">
    <location>
        <begin position="11"/>
        <end position="24"/>
    </location>
</feature>
<evidence type="ECO:0000256" key="3">
    <source>
        <dbReference type="SAM" id="MobiDB-lite"/>
    </source>
</evidence>
<dbReference type="PANTHER" id="PTHR19965">
    <property type="entry name" value="RNA AND EXPORT FACTOR BINDING PROTEIN"/>
    <property type="match status" value="1"/>
</dbReference>
<dbReference type="EMBL" id="JANBTW010000016">
    <property type="protein sequence ID" value="KAJ2678904.1"/>
    <property type="molecule type" value="Genomic_DNA"/>
</dbReference>
<dbReference type="Pfam" id="PF00076">
    <property type="entry name" value="RRM_1"/>
    <property type="match status" value="1"/>
</dbReference>
<dbReference type="PROSITE" id="PS50102">
    <property type="entry name" value="RRM"/>
    <property type="match status" value="1"/>
</dbReference>
<dbReference type="OrthoDB" id="1049195at2759"/>
<accession>A0A9W8GBJ6</accession>
<keyword evidence="1 2" id="KW-0694">RNA-binding</keyword>
<dbReference type="GO" id="GO:0005634">
    <property type="term" value="C:nucleus"/>
    <property type="evidence" value="ECO:0007669"/>
    <property type="project" value="TreeGrafter"/>
</dbReference>
<dbReference type="InterPro" id="IPR051229">
    <property type="entry name" value="ALYREF_mRNA_export"/>
</dbReference>
<evidence type="ECO:0000313" key="5">
    <source>
        <dbReference type="EMBL" id="KAJ2678904.1"/>
    </source>
</evidence>
<dbReference type="SMART" id="SM00360">
    <property type="entry name" value="RRM"/>
    <property type="match status" value="1"/>
</dbReference>
<dbReference type="SUPFAM" id="SSF54928">
    <property type="entry name" value="RNA-binding domain, RBD"/>
    <property type="match status" value="1"/>
</dbReference>
<dbReference type="InterPro" id="IPR000504">
    <property type="entry name" value="RRM_dom"/>
</dbReference>
<feature type="domain" description="RRM" evidence="4">
    <location>
        <begin position="127"/>
        <end position="210"/>
    </location>
</feature>
<organism evidence="5 6">
    <name type="scientific">Coemansia spiralis</name>
    <dbReference type="NCBI Taxonomy" id="417178"/>
    <lineage>
        <taxon>Eukaryota</taxon>
        <taxon>Fungi</taxon>
        <taxon>Fungi incertae sedis</taxon>
        <taxon>Zoopagomycota</taxon>
        <taxon>Kickxellomycotina</taxon>
        <taxon>Kickxellomycetes</taxon>
        <taxon>Kickxellales</taxon>
        <taxon>Kickxellaceae</taxon>
        <taxon>Coemansia</taxon>
    </lineage>
</organism>
<dbReference type="CDD" id="cd00590">
    <property type="entry name" value="RRM_SF"/>
    <property type="match status" value="1"/>
</dbReference>
<evidence type="ECO:0000256" key="2">
    <source>
        <dbReference type="PROSITE-ProRule" id="PRU00176"/>
    </source>
</evidence>
<evidence type="ECO:0000313" key="6">
    <source>
        <dbReference type="Proteomes" id="UP001151518"/>
    </source>
</evidence>
<comment type="caution">
    <text evidence="5">The sequence shown here is derived from an EMBL/GenBank/DDBJ whole genome shotgun (WGS) entry which is preliminary data.</text>
</comment>
<evidence type="ECO:0000259" key="4">
    <source>
        <dbReference type="PROSITE" id="PS50102"/>
    </source>
</evidence>
<name>A0A9W8GBJ6_9FUNG</name>
<dbReference type="InterPro" id="IPR012677">
    <property type="entry name" value="Nucleotide-bd_a/b_plait_sf"/>
</dbReference>
<dbReference type="Pfam" id="PF13865">
    <property type="entry name" value="FoP_duplication"/>
    <property type="match status" value="1"/>
</dbReference>
<dbReference type="InterPro" id="IPR035979">
    <property type="entry name" value="RBD_domain_sf"/>
</dbReference>
<evidence type="ECO:0000256" key="1">
    <source>
        <dbReference type="ARBA" id="ARBA00022884"/>
    </source>
</evidence>
<feature type="compositionally biased region" description="Basic and acidic residues" evidence="3">
    <location>
        <begin position="45"/>
        <end position="72"/>
    </location>
</feature>
<feature type="region of interest" description="Disordered" evidence="3">
    <location>
        <begin position="261"/>
        <end position="303"/>
    </location>
</feature>
<sequence>MTSNLDLALDDIIKSESRDQDSSHRNRNNRSNNGAGQRNRQGRNNRRDSPYSRNNDGSRRSDRGKWSHDLYEGPRSINARLKGDSASSINSRLGTPRDSPKTESPRLHRGIAIAGTSRDTSLYDSMRVVWATNLPHNYDLEKVKNIFSDVGRVDDVRMAIDSNGRFVGKAEVVYRIPDDARSAIQNFDGETLYTADAAGIKVMNVTYSSAENAAYIENLKFENSLPAPREIPMQMRLGGVAASTIAAMNMMSGQQMIPAQTAWSGYGQPGNRGGTNQRNSNSSQQRSWQGRRQQNSNNNNPQRTIEQLDADMDAYMKGGSENNGAVANNASGPESMETTTIEPASNVNNDNNNPT</sequence>
<feature type="region of interest" description="Disordered" evidence="3">
    <location>
        <begin position="315"/>
        <end position="355"/>
    </location>
</feature>
<dbReference type="Gene3D" id="3.30.70.330">
    <property type="match status" value="1"/>
</dbReference>
<gene>
    <name evidence="5" type="ORF">GGI25_001893</name>
</gene>
<dbReference type="PANTHER" id="PTHR19965:SF35">
    <property type="entry name" value="RNA ANNEALING PROTEIN YRA1"/>
    <property type="match status" value="1"/>
</dbReference>
<feature type="compositionally biased region" description="Polar residues" evidence="3">
    <location>
        <begin position="320"/>
        <end position="345"/>
    </location>
</feature>
<dbReference type="Proteomes" id="UP001151518">
    <property type="component" value="Unassembled WGS sequence"/>
</dbReference>
<feature type="compositionally biased region" description="Low complexity" evidence="3">
    <location>
        <begin position="29"/>
        <end position="39"/>
    </location>
</feature>
<feature type="region of interest" description="Disordered" evidence="3">
    <location>
        <begin position="1"/>
        <end position="106"/>
    </location>
</feature>
<dbReference type="AlphaFoldDB" id="A0A9W8GBJ6"/>
<feature type="compositionally biased region" description="Low complexity" evidence="3">
    <location>
        <begin position="274"/>
        <end position="303"/>
    </location>
</feature>
<reference evidence="5" key="1">
    <citation type="submission" date="2022-07" db="EMBL/GenBank/DDBJ databases">
        <title>Phylogenomic reconstructions and comparative analyses of Kickxellomycotina fungi.</title>
        <authorList>
            <person name="Reynolds N.K."/>
            <person name="Stajich J.E."/>
            <person name="Barry K."/>
            <person name="Grigoriev I.V."/>
            <person name="Crous P."/>
            <person name="Smith M.E."/>
        </authorList>
    </citation>
    <scope>NUCLEOTIDE SEQUENCE</scope>
    <source>
        <strain evidence="5">NRRL 3115</strain>
    </source>
</reference>